<gene>
    <name evidence="6" type="ORF">UFOPK2754_00959</name>
    <name evidence="7" type="ORF">UFOPK3139_01307</name>
    <name evidence="8" type="ORF">UFOPK3543_01832</name>
    <name evidence="9" type="ORF">UFOPK3967_00170</name>
</gene>
<dbReference type="InterPro" id="IPR013078">
    <property type="entry name" value="His_Pase_superF_clade-1"/>
</dbReference>
<dbReference type="InterPro" id="IPR001345">
    <property type="entry name" value="PG/BPGM_mutase_AS"/>
</dbReference>
<evidence type="ECO:0000256" key="1">
    <source>
        <dbReference type="ARBA" id="ARBA00000380"/>
    </source>
</evidence>
<dbReference type="SMART" id="SM00855">
    <property type="entry name" value="PGAM"/>
    <property type="match status" value="1"/>
</dbReference>
<dbReference type="HAMAP" id="MF_01039">
    <property type="entry name" value="PGAM_GpmA"/>
    <property type="match status" value="1"/>
</dbReference>
<dbReference type="EMBL" id="CAFBOS010000005">
    <property type="protein sequence ID" value="CAB4977922.1"/>
    <property type="molecule type" value="Genomic_DNA"/>
</dbReference>
<dbReference type="InterPro" id="IPR029033">
    <property type="entry name" value="His_PPase_superfam"/>
</dbReference>
<keyword evidence="4" id="KW-0324">Glycolysis</keyword>
<dbReference type="Gene3D" id="3.40.50.1240">
    <property type="entry name" value="Phosphoglycerate mutase-like"/>
    <property type="match status" value="1"/>
</dbReference>
<dbReference type="NCBIfam" id="NF010713">
    <property type="entry name" value="PRK14115.1"/>
    <property type="match status" value="1"/>
</dbReference>
<evidence type="ECO:0000313" key="9">
    <source>
        <dbReference type="EMBL" id="CAB4977922.1"/>
    </source>
</evidence>
<dbReference type="PANTHER" id="PTHR11931">
    <property type="entry name" value="PHOSPHOGLYCERATE MUTASE"/>
    <property type="match status" value="1"/>
</dbReference>
<evidence type="ECO:0000256" key="3">
    <source>
        <dbReference type="ARBA" id="ARBA00012028"/>
    </source>
</evidence>
<protein>
    <recommendedName>
        <fullName evidence="3">phosphoglycerate mutase (2,3-diphosphoglycerate-dependent)</fullName>
        <ecNumber evidence="3">5.4.2.11</ecNumber>
    </recommendedName>
</protein>
<evidence type="ECO:0000313" key="7">
    <source>
        <dbReference type="EMBL" id="CAB4829468.1"/>
    </source>
</evidence>
<dbReference type="EMBL" id="CAFBMH010000071">
    <property type="protein sequence ID" value="CAB4916249.1"/>
    <property type="molecule type" value="Genomic_DNA"/>
</dbReference>
<reference evidence="6" key="1">
    <citation type="submission" date="2020-05" db="EMBL/GenBank/DDBJ databases">
        <authorList>
            <person name="Chiriac C."/>
            <person name="Salcher M."/>
            <person name="Ghai R."/>
            <person name="Kavagutti S V."/>
        </authorList>
    </citation>
    <scope>NUCLEOTIDE SEQUENCE</scope>
</reference>
<evidence type="ECO:0000256" key="2">
    <source>
        <dbReference type="ARBA" id="ARBA00006717"/>
    </source>
</evidence>
<keyword evidence="5" id="KW-0413">Isomerase</keyword>
<dbReference type="CDD" id="cd07067">
    <property type="entry name" value="HP_PGM_like"/>
    <property type="match status" value="1"/>
</dbReference>
<evidence type="ECO:0000313" key="6">
    <source>
        <dbReference type="EMBL" id="CAB4737989.1"/>
    </source>
</evidence>
<name>A0A6J6SUY8_9ZZZZ</name>
<dbReference type="EC" id="5.4.2.11" evidence="3"/>
<dbReference type="EMBL" id="CAFABA010000046">
    <property type="protein sequence ID" value="CAB4829468.1"/>
    <property type="molecule type" value="Genomic_DNA"/>
</dbReference>
<accession>A0A6J6SUY8</accession>
<dbReference type="GO" id="GO:0004619">
    <property type="term" value="F:phosphoglycerate mutase activity"/>
    <property type="evidence" value="ECO:0007669"/>
    <property type="project" value="UniProtKB-EC"/>
</dbReference>
<dbReference type="Pfam" id="PF00300">
    <property type="entry name" value="His_Phos_1"/>
    <property type="match status" value="1"/>
</dbReference>
<comment type="similarity">
    <text evidence="2">Belongs to the phosphoglycerate mutase family. BPG-dependent PGAM subfamily.</text>
</comment>
<proteinExistence type="inferred from homology"/>
<dbReference type="FunFam" id="3.40.50.1240:FF:000003">
    <property type="entry name" value="2,3-bisphosphoglycerate-dependent phosphoglycerate mutase"/>
    <property type="match status" value="1"/>
</dbReference>
<dbReference type="PROSITE" id="PS00175">
    <property type="entry name" value="PG_MUTASE"/>
    <property type="match status" value="1"/>
</dbReference>
<dbReference type="InterPro" id="IPR005952">
    <property type="entry name" value="Phosphogly_mut1"/>
</dbReference>
<sequence length="276" mass="30612">MTQLQQGASNGPVLRAREANRHHHGMATLILLRHGQSEWNLSNQFTGWYDCDLTPHGCDEAAAAAGLLAAAGVLPDICHTSLQKRAVRTANLVLDGLDRLWLPVRRDWRLNERHYGNLTGLDKAETKRKYGDEQLLAWRRGYDTPPPPIEDSNPFNPNGLAQWAHLPPELVPSMECLKDVVARMLPYWFDAIVPDLQAGNVVLVVAHGNSLRALVKHLDDIADEDITDLDIPTGQPIVYELGANMRPLEARPVAERYLGDPEVIRAAAEAVKRQAG</sequence>
<evidence type="ECO:0000313" key="8">
    <source>
        <dbReference type="EMBL" id="CAB4916249.1"/>
    </source>
</evidence>
<evidence type="ECO:0000256" key="5">
    <source>
        <dbReference type="ARBA" id="ARBA00023235"/>
    </source>
</evidence>
<organism evidence="6">
    <name type="scientific">freshwater metagenome</name>
    <dbReference type="NCBI Taxonomy" id="449393"/>
    <lineage>
        <taxon>unclassified sequences</taxon>
        <taxon>metagenomes</taxon>
        <taxon>ecological metagenomes</taxon>
    </lineage>
</organism>
<dbReference type="EMBL" id="CAEZYR010000026">
    <property type="protein sequence ID" value="CAB4737989.1"/>
    <property type="molecule type" value="Genomic_DNA"/>
</dbReference>
<dbReference type="NCBIfam" id="TIGR01258">
    <property type="entry name" value="pgm_1"/>
    <property type="match status" value="1"/>
</dbReference>
<dbReference type="GO" id="GO:0006096">
    <property type="term" value="P:glycolytic process"/>
    <property type="evidence" value="ECO:0007669"/>
    <property type="project" value="UniProtKB-KW"/>
</dbReference>
<comment type="catalytic activity">
    <reaction evidence="1">
        <text>(2R)-2-phosphoglycerate = (2R)-3-phosphoglycerate</text>
        <dbReference type="Rhea" id="RHEA:15901"/>
        <dbReference type="ChEBI" id="CHEBI:58272"/>
        <dbReference type="ChEBI" id="CHEBI:58289"/>
        <dbReference type="EC" id="5.4.2.11"/>
    </reaction>
</comment>
<dbReference type="SUPFAM" id="SSF53254">
    <property type="entry name" value="Phosphoglycerate mutase-like"/>
    <property type="match status" value="1"/>
</dbReference>
<evidence type="ECO:0000256" key="4">
    <source>
        <dbReference type="ARBA" id="ARBA00023152"/>
    </source>
</evidence>
<dbReference type="AlphaFoldDB" id="A0A6J6SUY8"/>